<dbReference type="Proteomes" id="UP000201838">
    <property type="component" value="Unassembled WGS sequence"/>
</dbReference>
<gene>
    <name evidence="6" type="primary">ndx1</name>
    <name evidence="6" type="ORF">BOA8489_02999</name>
</gene>
<proteinExistence type="predicted"/>
<dbReference type="InterPro" id="IPR015797">
    <property type="entry name" value="NUDIX_hydrolase-like_dom_sf"/>
</dbReference>
<accession>A0A238J2D7</accession>
<dbReference type="SUPFAM" id="SSF55811">
    <property type="entry name" value="Nudix"/>
    <property type="match status" value="1"/>
</dbReference>
<protein>
    <submittedName>
        <fullName evidence="6">Diadenosine hexaphosphate hydrolase</fullName>
        <ecNumber evidence="6">3.6.1.61</ecNumber>
    </submittedName>
</protein>
<dbReference type="InterPro" id="IPR000086">
    <property type="entry name" value="NUDIX_hydrolase_dom"/>
</dbReference>
<dbReference type="GO" id="GO:0000298">
    <property type="term" value="F:endopolyphosphatase activity"/>
    <property type="evidence" value="ECO:0007669"/>
    <property type="project" value="TreeGrafter"/>
</dbReference>
<dbReference type="GO" id="GO:0034431">
    <property type="term" value="F:bis(5'-adenosyl)-hexaphosphatase activity"/>
    <property type="evidence" value="ECO:0007669"/>
    <property type="project" value="TreeGrafter"/>
</dbReference>
<dbReference type="GO" id="GO:0008486">
    <property type="term" value="F:diphosphoinositol-polyphosphate diphosphatase activity"/>
    <property type="evidence" value="ECO:0007669"/>
    <property type="project" value="TreeGrafter"/>
</dbReference>
<keyword evidence="4" id="KW-0460">Magnesium</keyword>
<keyword evidence="2" id="KW-0479">Metal-binding</keyword>
<evidence type="ECO:0000313" key="7">
    <source>
        <dbReference type="Proteomes" id="UP000201838"/>
    </source>
</evidence>
<dbReference type="EMBL" id="FXXQ01000010">
    <property type="protein sequence ID" value="SMX24868.1"/>
    <property type="molecule type" value="Genomic_DNA"/>
</dbReference>
<keyword evidence="7" id="KW-1185">Reference proteome</keyword>
<dbReference type="GO" id="GO:0005737">
    <property type="term" value="C:cytoplasm"/>
    <property type="evidence" value="ECO:0007669"/>
    <property type="project" value="TreeGrafter"/>
</dbReference>
<dbReference type="GO" id="GO:0034432">
    <property type="term" value="F:bis(5'-adenosyl)-pentaphosphatase activity"/>
    <property type="evidence" value="ECO:0007669"/>
    <property type="project" value="TreeGrafter"/>
</dbReference>
<organism evidence="6 7">
    <name type="scientific">Boseongicola aestuarii</name>
    <dbReference type="NCBI Taxonomy" id="1470561"/>
    <lineage>
        <taxon>Bacteria</taxon>
        <taxon>Pseudomonadati</taxon>
        <taxon>Pseudomonadota</taxon>
        <taxon>Alphaproteobacteria</taxon>
        <taxon>Rhodobacterales</taxon>
        <taxon>Paracoccaceae</taxon>
        <taxon>Boseongicola</taxon>
    </lineage>
</organism>
<evidence type="ECO:0000256" key="2">
    <source>
        <dbReference type="ARBA" id="ARBA00022723"/>
    </source>
</evidence>
<dbReference type="GO" id="GO:0071543">
    <property type="term" value="P:diphosphoinositol polyphosphate metabolic process"/>
    <property type="evidence" value="ECO:0007669"/>
    <property type="project" value="TreeGrafter"/>
</dbReference>
<dbReference type="Pfam" id="PF00293">
    <property type="entry name" value="NUDIX"/>
    <property type="match status" value="1"/>
</dbReference>
<reference evidence="6 7" key="1">
    <citation type="submission" date="2017-05" db="EMBL/GenBank/DDBJ databases">
        <authorList>
            <person name="Song R."/>
            <person name="Chenine A.L."/>
            <person name="Ruprecht R.M."/>
        </authorList>
    </citation>
    <scope>NUCLEOTIDE SEQUENCE [LARGE SCALE GENOMIC DNA]</scope>
    <source>
        <strain evidence="6 7">CECT 8489</strain>
    </source>
</reference>
<dbReference type="InterPro" id="IPR047198">
    <property type="entry name" value="DDP-like_NUDIX"/>
</dbReference>
<dbReference type="OrthoDB" id="7066910at2"/>
<dbReference type="RefSeq" id="WP_093975064.1">
    <property type="nucleotide sequence ID" value="NZ_FXXQ01000010.1"/>
</dbReference>
<evidence type="ECO:0000256" key="3">
    <source>
        <dbReference type="ARBA" id="ARBA00022801"/>
    </source>
</evidence>
<dbReference type="GO" id="GO:1901909">
    <property type="term" value="P:diadenosine hexaphosphate catabolic process"/>
    <property type="evidence" value="ECO:0007669"/>
    <property type="project" value="TreeGrafter"/>
</dbReference>
<comment type="cofactor">
    <cofactor evidence="1">
        <name>Mg(2+)</name>
        <dbReference type="ChEBI" id="CHEBI:18420"/>
    </cofactor>
</comment>
<evidence type="ECO:0000259" key="5">
    <source>
        <dbReference type="PROSITE" id="PS51462"/>
    </source>
</evidence>
<dbReference type="GO" id="GO:0046872">
    <property type="term" value="F:metal ion binding"/>
    <property type="evidence" value="ECO:0007669"/>
    <property type="project" value="UniProtKB-KW"/>
</dbReference>
<dbReference type="GO" id="GO:1901907">
    <property type="term" value="P:diadenosine pentaphosphate catabolic process"/>
    <property type="evidence" value="ECO:0007669"/>
    <property type="project" value="TreeGrafter"/>
</dbReference>
<name>A0A238J2D7_9RHOB</name>
<dbReference type="Gene3D" id="3.90.79.10">
    <property type="entry name" value="Nucleoside Triphosphate Pyrophosphohydrolase"/>
    <property type="match status" value="1"/>
</dbReference>
<sequence length="153" mass="17198">MRAVFDGFWSGYVQPLLQRPVRVQMAALCYRTMDAKKQILLITSRDTGRWIIPKGWPISGKTSCETALQEAWEEAGVKSGSSETEAIGSYTYEKRFDNGLSATVETTVYPVAVETLSDSFPEADERNRKWVSPKEAANLVAEPELKKLLEDFD</sequence>
<keyword evidence="3 6" id="KW-0378">Hydrolase</keyword>
<dbReference type="AlphaFoldDB" id="A0A238J2D7"/>
<evidence type="ECO:0000313" key="6">
    <source>
        <dbReference type="EMBL" id="SMX24868.1"/>
    </source>
</evidence>
<dbReference type="GO" id="GO:1901911">
    <property type="term" value="P:adenosine 5'-(hexahydrogen pentaphosphate) catabolic process"/>
    <property type="evidence" value="ECO:0007669"/>
    <property type="project" value="TreeGrafter"/>
</dbReference>
<dbReference type="PANTHER" id="PTHR12629:SF0">
    <property type="entry name" value="DIPHOSPHOINOSITOL-POLYPHOSPHATE DIPHOSPHATASE"/>
    <property type="match status" value="1"/>
</dbReference>
<dbReference type="PROSITE" id="PS51462">
    <property type="entry name" value="NUDIX"/>
    <property type="match status" value="1"/>
</dbReference>
<dbReference type="PANTHER" id="PTHR12629">
    <property type="entry name" value="DIPHOSPHOINOSITOL POLYPHOSPHATE PHOSPHOHYDROLASE"/>
    <property type="match status" value="1"/>
</dbReference>
<dbReference type="CDD" id="cd04666">
    <property type="entry name" value="NUDIX_DIPP2_like_Nudt4"/>
    <property type="match status" value="1"/>
</dbReference>
<evidence type="ECO:0000256" key="1">
    <source>
        <dbReference type="ARBA" id="ARBA00001946"/>
    </source>
</evidence>
<dbReference type="EC" id="3.6.1.61" evidence="6"/>
<feature type="domain" description="Nudix hydrolase" evidence="5">
    <location>
        <begin position="20"/>
        <end position="153"/>
    </location>
</feature>
<evidence type="ECO:0000256" key="4">
    <source>
        <dbReference type="ARBA" id="ARBA00022842"/>
    </source>
</evidence>